<keyword evidence="2" id="KW-0548">Nucleotidyltransferase</keyword>
<name>A0A2I0U3Z6_LIMLA</name>
<gene>
    <name evidence="2" type="ORF">llap_8918</name>
</gene>
<dbReference type="PANTHER" id="PTHR33332">
    <property type="entry name" value="REVERSE TRANSCRIPTASE DOMAIN-CONTAINING PROTEIN"/>
    <property type="match status" value="1"/>
</dbReference>
<reference evidence="3" key="1">
    <citation type="submission" date="2017-11" db="EMBL/GenBank/DDBJ databases">
        <authorList>
            <person name="Lima N.C."/>
            <person name="Parody-Merino A.M."/>
            <person name="Battley P.F."/>
            <person name="Fidler A.E."/>
            <person name="Prosdocimi F."/>
        </authorList>
    </citation>
    <scope>NUCLEOTIDE SEQUENCE [LARGE SCALE GENOMIC DNA]</scope>
</reference>
<keyword evidence="2" id="KW-0808">Transferase</keyword>
<evidence type="ECO:0000313" key="3">
    <source>
        <dbReference type="Proteomes" id="UP000233556"/>
    </source>
</evidence>
<protein>
    <submittedName>
        <fullName evidence="2">Rna-directed dna polymerase from mobile element jockey-like</fullName>
    </submittedName>
</protein>
<proteinExistence type="predicted"/>
<accession>A0A2I0U3Z6</accession>
<dbReference type="Pfam" id="PF00078">
    <property type="entry name" value="RVT_1"/>
    <property type="match status" value="1"/>
</dbReference>
<dbReference type="InterPro" id="IPR000477">
    <property type="entry name" value="RT_dom"/>
</dbReference>
<dbReference type="Proteomes" id="UP000233556">
    <property type="component" value="Unassembled WGS sequence"/>
</dbReference>
<evidence type="ECO:0000259" key="1">
    <source>
        <dbReference type="Pfam" id="PF00078"/>
    </source>
</evidence>
<sequence length="131" mass="14891">MKNWLDGQVQRVVVNSSISRWKSVMSGVPQGSILKPVLFNTLINDVDSGMECTLSNFADNTKLSGAVHMPERQDAIQRGLDKLKKRAHMNLMRFNKAKCMVLHLGQGNFQHQYRLWNEGIWSSPTEKTGVY</sequence>
<evidence type="ECO:0000313" key="2">
    <source>
        <dbReference type="EMBL" id="PKU40777.1"/>
    </source>
</evidence>
<reference evidence="3" key="2">
    <citation type="submission" date="2017-12" db="EMBL/GenBank/DDBJ databases">
        <title>Genome sequence of the Bar-tailed Godwit (Limosa lapponica baueri).</title>
        <authorList>
            <person name="Lima N.C.B."/>
            <person name="Parody-Merino A.M."/>
            <person name="Battley P.F."/>
            <person name="Fidler A.E."/>
            <person name="Prosdocimi F."/>
        </authorList>
    </citation>
    <scope>NUCLEOTIDE SEQUENCE [LARGE SCALE GENOMIC DNA]</scope>
</reference>
<keyword evidence="3" id="KW-1185">Reference proteome</keyword>
<dbReference type="OrthoDB" id="416454at2759"/>
<feature type="domain" description="Reverse transcriptase" evidence="1">
    <location>
        <begin position="3"/>
        <end position="103"/>
    </location>
</feature>
<dbReference type="EMBL" id="KZ506210">
    <property type="protein sequence ID" value="PKU40777.1"/>
    <property type="molecule type" value="Genomic_DNA"/>
</dbReference>
<organism evidence="2 3">
    <name type="scientific">Limosa lapponica baueri</name>
    <dbReference type="NCBI Taxonomy" id="1758121"/>
    <lineage>
        <taxon>Eukaryota</taxon>
        <taxon>Metazoa</taxon>
        <taxon>Chordata</taxon>
        <taxon>Craniata</taxon>
        <taxon>Vertebrata</taxon>
        <taxon>Euteleostomi</taxon>
        <taxon>Archelosauria</taxon>
        <taxon>Archosauria</taxon>
        <taxon>Dinosauria</taxon>
        <taxon>Saurischia</taxon>
        <taxon>Theropoda</taxon>
        <taxon>Coelurosauria</taxon>
        <taxon>Aves</taxon>
        <taxon>Neognathae</taxon>
        <taxon>Neoaves</taxon>
        <taxon>Charadriiformes</taxon>
        <taxon>Scolopacidae</taxon>
        <taxon>Limosa</taxon>
    </lineage>
</organism>
<dbReference type="GO" id="GO:0003964">
    <property type="term" value="F:RNA-directed DNA polymerase activity"/>
    <property type="evidence" value="ECO:0007669"/>
    <property type="project" value="UniProtKB-KW"/>
</dbReference>
<dbReference type="AlphaFoldDB" id="A0A2I0U3Z6"/>
<keyword evidence="2" id="KW-0695">RNA-directed DNA polymerase</keyword>